<sequence length="77" mass="8810">MKPNQVEPIQSLPPPRRSERVFRPPERYLGTISEEVVGNGVLGNDPKIYNEAISNIDFEKWLEAMKSEIDSMHSNQV</sequence>
<dbReference type="OrthoDB" id="984330at2759"/>
<organism evidence="2 3">
    <name type="scientific">Cocos nucifera</name>
    <name type="common">Coconut palm</name>
    <dbReference type="NCBI Taxonomy" id="13894"/>
    <lineage>
        <taxon>Eukaryota</taxon>
        <taxon>Viridiplantae</taxon>
        <taxon>Streptophyta</taxon>
        <taxon>Embryophyta</taxon>
        <taxon>Tracheophyta</taxon>
        <taxon>Spermatophyta</taxon>
        <taxon>Magnoliopsida</taxon>
        <taxon>Liliopsida</taxon>
        <taxon>Arecaceae</taxon>
        <taxon>Arecoideae</taxon>
        <taxon>Cocoseae</taxon>
        <taxon>Attaleinae</taxon>
        <taxon>Cocos</taxon>
    </lineage>
</organism>
<dbReference type="EMBL" id="CM017881">
    <property type="protein sequence ID" value="KAG1362315.1"/>
    <property type="molecule type" value="Genomic_DNA"/>
</dbReference>
<gene>
    <name evidence="2" type="ORF">COCNU_10G005340</name>
</gene>
<feature type="region of interest" description="Disordered" evidence="1">
    <location>
        <begin position="1"/>
        <end position="22"/>
    </location>
</feature>
<name>A0A8K0ILW5_COCNU</name>
<reference evidence="2" key="1">
    <citation type="journal article" date="2017" name="Gigascience">
        <title>The genome draft of coconut (Cocos nucifera).</title>
        <authorList>
            <person name="Xiao Y."/>
            <person name="Xu P."/>
            <person name="Fan H."/>
            <person name="Baudouin L."/>
            <person name="Xia W."/>
            <person name="Bocs S."/>
            <person name="Xu J."/>
            <person name="Li Q."/>
            <person name="Guo A."/>
            <person name="Zhou L."/>
            <person name="Li J."/>
            <person name="Wu Y."/>
            <person name="Ma Z."/>
            <person name="Armero A."/>
            <person name="Issali A.E."/>
            <person name="Liu N."/>
            <person name="Peng M."/>
            <person name="Yang Y."/>
        </authorList>
    </citation>
    <scope>NUCLEOTIDE SEQUENCE</scope>
    <source>
        <tissue evidence="2">Spear leaf of Hainan Tall coconut</tissue>
    </source>
</reference>
<evidence type="ECO:0000313" key="3">
    <source>
        <dbReference type="Proteomes" id="UP000797356"/>
    </source>
</evidence>
<proteinExistence type="predicted"/>
<evidence type="ECO:0000256" key="1">
    <source>
        <dbReference type="SAM" id="MobiDB-lite"/>
    </source>
</evidence>
<comment type="caution">
    <text evidence="2">The sequence shown here is derived from an EMBL/GenBank/DDBJ whole genome shotgun (WGS) entry which is preliminary data.</text>
</comment>
<keyword evidence="3" id="KW-1185">Reference proteome</keyword>
<dbReference type="AlphaFoldDB" id="A0A8K0ILW5"/>
<protein>
    <submittedName>
        <fullName evidence="2">Putative Polyprotein</fullName>
    </submittedName>
</protein>
<evidence type="ECO:0000313" key="2">
    <source>
        <dbReference type="EMBL" id="KAG1362315.1"/>
    </source>
</evidence>
<accession>A0A8K0ILW5</accession>
<dbReference type="Proteomes" id="UP000797356">
    <property type="component" value="Chromosome 10"/>
</dbReference>
<reference evidence="2" key="2">
    <citation type="submission" date="2019-07" db="EMBL/GenBank/DDBJ databases">
        <authorList>
            <person name="Yang Y."/>
            <person name="Bocs S."/>
            <person name="Baudouin L."/>
        </authorList>
    </citation>
    <scope>NUCLEOTIDE SEQUENCE</scope>
    <source>
        <tissue evidence="2">Spear leaf of Hainan Tall coconut</tissue>
    </source>
</reference>